<dbReference type="PANTHER" id="PTHR33711">
    <property type="entry name" value="DIOXYGENASE, PUTATIVE (AFU_ORTHOLOGUE AFUA_2G02910)-RELATED"/>
    <property type="match status" value="1"/>
</dbReference>
<dbReference type="InterPro" id="IPR006311">
    <property type="entry name" value="TAT_signal"/>
</dbReference>
<dbReference type="Gene3D" id="2.60.130.10">
    <property type="entry name" value="Aromatic compound dioxygenase"/>
    <property type="match status" value="1"/>
</dbReference>
<dbReference type="PROSITE" id="PS51318">
    <property type="entry name" value="TAT"/>
    <property type="match status" value="1"/>
</dbReference>
<gene>
    <name evidence="2" type="ORF">OV079_31950</name>
</gene>
<reference evidence="2" key="1">
    <citation type="submission" date="2022-11" db="EMBL/GenBank/DDBJ databases">
        <title>Minimal conservation of predation-associated metabolite biosynthetic gene clusters underscores biosynthetic potential of Myxococcota including descriptions for ten novel species: Archangium lansinium sp. nov., Myxococcus landrumus sp. nov., Nannocystis bai.</title>
        <authorList>
            <person name="Ahearne A."/>
            <person name="Stevens C."/>
            <person name="Phillips K."/>
        </authorList>
    </citation>
    <scope>NUCLEOTIDE SEQUENCE</scope>
    <source>
        <strain evidence="2">Na p29</strain>
    </source>
</reference>
<comment type="caution">
    <text evidence="2">The sequence shown here is derived from an EMBL/GenBank/DDBJ whole genome shotgun (WGS) entry which is preliminary data.</text>
</comment>
<evidence type="ECO:0000313" key="2">
    <source>
        <dbReference type="EMBL" id="MCY1010100.1"/>
    </source>
</evidence>
<evidence type="ECO:0000313" key="3">
    <source>
        <dbReference type="Proteomes" id="UP001150924"/>
    </source>
</evidence>
<keyword evidence="1" id="KW-0732">Signal</keyword>
<dbReference type="AlphaFoldDB" id="A0A9X3EV04"/>
<name>A0A9X3EV04_9BACT</name>
<feature type="chain" id="PRO_5040753398" description="Intradiol ring-cleavage dioxygenases domain-containing protein" evidence="1">
    <location>
        <begin position="30"/>
        <end position="209"/>
    </location>
</feature>
<evidence type="ECO:0008006" key="4">
    <source>
        <dbReference type="Google" id="ProtNLM"/>
    </source>
</evidence>
<dbReference type="SUPFAM" id="SSF49482">
    <property type="entry name" value="Aromatic compound dioxygenase"/>
    <property type="match status" value="1"/>
</dbReference>
<dbReference type="InterPro" id="IPR015889">
    <property type="entry name" value="Intradiol_dOase_core"/>
</dbReference>
<sequence>MTTYTWTAPTRRGFLFASAGLAGLGAVFATDGARACDKHPGPGAPSEGRIAGPDEPGEPMEIEGTVYRPDGVTPAAGVVLYAYHTGVDGLYAATPGPPRLRAWFRTDPRGRYAYRTIRPAAYPERRFAAHVHTQLWSDTVPAQWGTDLLFADDPLLSAGQRRESEALARFANIRPLVRGPGGVWRGVHDLRLKTTGDHFEDNTRHGLQG</sequence>
<proteinExistence type="predicted"/>
<organism evidence="2 3">
    <name type="scientific">Nannocystis pusilla</name>
    <dbReference type="NCBI Taxonomy" id="889268"/>
    <lineage>
        <taxon>Bacteria</taxon>
        <taxon>Pseudomonadati</taxon>
        <taxon>Myxococcota</taxon>
        <taxon>Polyangia</taxon>
        <taxon>Nannocystales</taxon>
        <taxon>Nannocystaceae</taxon>
        <taxon>Nannocystis</taxon>
    </lineage>
</organism>
<protein>
    <recommendedName>
        <fullName evidence="4">Intradiol ring-cleavage dioxygenases domain-containing protein</fullName>
    </recommendedName>
</protein>
<keyword evidence="3" id="KW-1185">Reference proteome</keyword>
<dbReference type="GO" id="GO:0016702">
    <property type="term" value="F:oxidoreductase activity, acting on single donors with incorporation of molecular oxygen, incorporation of two atoms of oxygen"/>
    <property type="evidence" value="ECO:0007669"/>
    <property type="project" value="InterPro"/>
</dbReference>
<dbReference type="InterPro" id="IPR050770">
    <property type="entry name" value="Intradiol_RC_Dioxygenase"/>
</dbReference>
<accession>A0A9X3EV04</accession>
<dbReference type="Proteomes" id="UP001150924">
    <property type="component" value="Unassembled WGS sequence"/>
</dbReference>
<dbReference type="RefSeq" id="WP_267772915.1">
    <property type="nucleotide sequence ID" value="NZ_JAPNKE010000002.1"/>
</dbReference>
<feature type="signal peptide" evidence="1">
    <location>
        <begin position="1"/>
        <end position="29"/>
    </location>
</feature>
<dbReference type="PANTHER" id="PTHR33711:SF7">
    <property type="entry name" value="INTRADIOL RING-CLEAVAGE DIOXYGENASES DOMAIN-CONTAINING PROTEIN-RELATED"/>
    <property type="match status" value="1"/>
</dbReference>
<dbReference type="GO" id="GO:0005506">
    <property type="term" value="F:iron ion binding"/>
    <property type="evidence" value="ECO:0007669"/>
    <property type="project" value="InterPro"/>
</dbReference>
<dbReference type="EMBL" id="JAPNKE010000002">
    <property type="protein sequence ID" value="MCY1010100.1"/>
    <property type="molecule type" value="Genomic_DNA"/>
</dbReference>
<evidence type="ECO:0000256" key="1">
    <source>
        <dbReference type="SAM" id="SignalP"/>
    </source>
</evidence>